<dbReference type="InterPro" id="IPR052509">
    <property type="entry name" value="Metal_resp_DNA-bind_regulator"/>
</dbReference>
<feature type="region of interest" description="Disordered" evidence="2">
    <location>
        <begin position="214"/>
        <end position="254"/>
    </location>
</feature>
<feature type="compositionally biased region" description="Pro residues" evidence="2">
    <location>
        <begin position="240"/>
        <end position="254"/>
    </location>
</feature>
<name>A0A239B3K6_9ACTN</name>
<dbReference type="InterPro" id="IPR036388">
    <property type="entry name" value="WH-like_DNA-bd_sf"/>
</dbReference>
<dbReference type="PANTHER" id="PTHR33169">
    <property type="entry name" value="PADR-FAMILY TRANSCRIPTIONAL REGULATOR"/>
    <property type="match status" value="1"/>
</dbReference>
<evidence type="ECO:0000259" key="3">
    <source>
        <dbReference type="Pfam" id="PF03551"/>
    </source>
</evidence>
<feature type="compositionally biased region" description="Low complexity" evidence="2">
    <location>
        <begin position="225"/>
        <end position="239"/>
    </location>
</feature>
<keyword evidence="5" id="KW-1185">Reference proteome</keyword>
<dbReference type="Proteomes" id="UP000198415">
    <property type="component" value="Unassembled WGS sequence"/>
</dbReference>
<evidence type="ECO:0000313" key="5">
    <source>
        <dbReference type="Proteomes" id="UP000198415"/>
    </source>
</evidence>
<dbReference type="PANTHER" id="PTHR33169:SF26">
    <property type="entry name" value="CONSERVED PROTEIN"/>
    <property type="match status" value="1"/>
</dbReference>
<keyword evidence="4" id="KW-0238">DNA-binding</keyword>
<protein>
    <submittedName>
        <fullName evidence="4">DNA-binding transcriptional regulator, PadR family</fullName>
    </submittedName>
</protein>
<keyword evidence="1" id="KW-0175">Coiled coil</keyword>
<evidence type="ECO:0000256" key="2">
    <source>
        <dbReference type="SAM" id="MobiDB-lite"/>
    </source>
</evidence>
<proteinExistence type="predicted"/>
<dbReference type="Gene3D" id="1.10.10.10">
    <property type="entry name" value="Winged helix-like DNA-binding domain superfamily/Winged helix DNA-binding domain"/>
    <property type="match status" value="1"/>
</dbReference>
<dbReference type="Pfam" id="PF03551">
    <property type="entry name" value="PadR"/>
    <property type="match status" value="1"/>
</dbReference>
<dbReference type="AlphaFoldDB" id="A0A239B3K6"/>
<feature type="coiled-coil region" evidence="1">
    <location>
        <begin position="153"/>
        <end position="180"/>
    </location>
</feature>
<gene>
    <name evidence="4" type="ORF">SAMN06264365_108312</name>
</gene>
<accession>A0A239B3K6</accession>
<reference evidence="4 5" key="1">
    <citation type="submission" date="2017-06" db="EMBL/GenBank/DDBJ databases">
        <authorList>
            <person name="Kim H.J."/>
            <person name="Triplett B.A."/>
        </authorList>
    </citation>
    <scope>NUCLEOTIDE SEQUENCE [LARGE SCALE GENOMIC DNA]</scope>
    <source>
        <strain evidence="4 5">DSM 43151</strain>
    </source>
</reference>
<dbReference type="InterPro" id="IPR005149">
    <property type="entry name" value="Tscrpt_reg_PadR_N"/>
</dbReference>
<dbReference type="EMBL" id="FZNR01000008">
    <property type="protein sequence ID" value="SNS02457.1"/>
    <property type="molecule type" value="Genomic_DNA"/>
</dbReference>
<evidence type="ECO:0000313" key="4">
    <source>
        <dbReference type="EMBL" id="SNS02457.1"/>
    </source>
</evidence>
<dbReference type="InterPro" id="IPR036390">
    <property type="entry name" value="WH_DNA-bd_sf"/>
</dbReference>
<dbReference type="GO" id="GO:0003677">
    <property type="term" value="F:DNA binding"/>
    <property type="evidence" value="ECO:0007669"/>
    <property type="project" value="UniProtKB-KW"/>
</dbReference>
<sequence>MATAQDARVARYDVPIYGSDVSGRYIGAHCEGVEVLELAILGLLQEAPMHGYELRKELATKLGTLRAAISYGTLYPTLKRLKLTGWISEAEANNDEIVPPMTSKRGRVVYKITAEGKERFAELLAATGPETYDDAGFGVHFAFFSRTDRATRLRILEGRRRRVEERREGLREILTRAADRLDAYTLELQRHGLDACEREVRWLEELITNERSGRTPAFRQRAGYTGVANPAPAGGTPPAGTAPPEPPRPYSDRP</sequence>
<organism evidence="4 5">
    <name type="scientific">Actinoplanes regularis</name>
    <dbReference type="NCBI Taxonomy" id="52697"/>
    <lineage>
        <taxon>Bacteria</taxon>
        <taxon>Bacillati</taxon>
        <taxon>Actinomycetota</taxon>
        <taxon>Actinomycetes</taxon>
        <taxon>Micromonosporales</taxon>
        <taxon>Micromonosporaceae</taxon>
        <taxon>Actinoplanes</taxon>
    </lineage>
</organism>
<evidence type="ECO:0000256" key="1">
    <source>
        <dbReference type="SAM" id="Coils"/>
    </source>
</evidence>
<dbReference type="SUPFAM" id="SSF46785">
    <property type="entry name" value="Winged helix' DNA-binding domain"/>
    <property type="match status" value="1"/>
</dbReference>
<feature type="domain" description="Transcription regulator PadR N-terminal" evidence="3">
    <location>
        <begin position="40"/>
        <end position="122"/>
    </location>
</feature>